<name>A0A1I4USH1_9GAMM</name>
<keyword evidence="1 4" id="KW-0808">Transferase</keyword>
<feature type="domain" description="N-acetyltransferase" evidence="3">
    <location>
        <begin position="19"/>
        <end position="154"/>
    </location>
</feature>
<evidence type="ECO:0000313" key="5">
    <source>
        <dbReference type="Proteomes" id="UP000199339"/>
    </source>
</evidence>
<dbReference type="PANTHER" id="PTHR10545:SF29">
    <property type="entry name" value="GH14572P-RELATED"/>
    <property type="match status" value="1"/>
</dbReference>
<dbReference type="InterPro" id="IPR016181">
    <property type="entry name" value="Acyl_CoA_acyltransferase"/>
</dbReference>
<dbReference type="Gene3D" id="3.40.630.30">
    <property type="match status" value="1"/>
</dbReference>
<sequence>MSVATKELCLVPVQPDKAGLLKELFVEMAKTIELRHPVSAKESDIRENFLSGEPGLAWFINFDGEIVGYVTGYTGINSSRAQPILFIDDIYLKESARRRGLGEKVIDELKTIAKGLACRELRWQALKTNVGAQRFYQKIRADKSDAAIDYAISL</sequence>
<evidence type="ECO:0000259" key="3">
    <source>
        <dbReference type="PROSITE" id="PS51186"/>
    </source>
</evidence>
<dbReference type="OrthoDB" id="336415at2"/>
<dbReference type="Proteomes" id="UP000199339">
    <property type="component" value="Unassembled WGS sequence"/>
</dbReference>
<accession>A0A1I4USH1</accession>
<dbReference type="Pfam" id="PF00583">
    <property type="entry name" value="Acetyltransf_1"/>
    <property type="match status" value="1"/>
</dbReference>
<protein>
    <submittedName>
        <fullName evidence="4">Acetyltransferase (GNAT) family protein</fullName>
    </submittedName>
</protein>
<dbReference type="PROSITE" id="PS51186">
    <property type="entry name" value="GNAT"/>
    <property type="match status" value="1"/>
</dbReference>
<reference evidence="5" key="1">
    <citation type="submission" date="2016-10" db="EMBL/GenBank/DDBJ databases">
        <authorList>
            <person name="Varghese N."/>
            <person name="Submissions S."/>
        </authorList>
    </citation>
    <scope>NUCLEOTIDE SEQUENCE [LARGE SCALE GENOMIC DNA]</scope>
    <source>
        <strain evidence="5">CGMCC 1.6775</strain>
    </source>
</reference>
<dbReference type="InterPro" id="IPR051016">
    <property type="entry name" value="Diverse_Substrate_AcTransf"/>
</dbReference>
<dbReference type="EMBL" id="FOUR01000003">
    <property type="protein sequence ID" value="SFM91902.1"/>
    <property type="molecule type" value="Genomic_DNA"/>
</dbReference>
<evidence type="ECO:0000256" key="2">
    <source>
        <dbReference type="ARBA" id="ARBA00023315"/>
    </source>
</evidence>
<dbReference type="InterPro" id="IPR000182">
    <property type="entry name" value="GNAT_dom"/>
</dbReference>
<organism evidence="4 5">
    <name type="scientific">Marinobacter pelagius</name>
    <dbReference type="NCBI Taxonomy" id="379482"/>
    <lineage>
        <taxon>Bacteria</taxon>
        <taxon>Pseudomonadati</taxon>
        <taxon>Pseudomonadota</taxon>
        <taxon>Gammaproteobacteria</taxon>
        <taxon>Pseudomonadales</taxon>
        <taxon>Marinobacteraceae</taxon>
        <taxon>Marinobacter</taxon>
    </lineage>
</organism>
<dbReference type="AlphaFoldDB" id="A0A1I4USH1"/>
<keyword evidence="2" id="KW-0012">Acyltransferase</keyword>
<keyword evidence="5" id="KW-1185">Reference proteome</keyword>
<dbReference type="CDD" id="cd04301">
    <property type="entry name" value="NAT_SF"/>
    <property type="match status" value="1"/>
</dbReference>
<proteinExistence type="predicted"/>
<dbReference type="SUPFAM" id="SSF55729">
    <property type="entry name" value="Acyl-CoA N-acyltransferases (Nat)"/>
    <property type="match status" value="1"/>
</dbReference>
<dbReference type="GO" id="GO:0008080">
    <property type="term" value="F:N-acetyltransferase activity"/>
    <property type="evidence" value="ECO:0007669"/>
    <property type="project" value="UniProtKB-ARBA"/>
</dbReference>
<dbReference type="RefSeq" id="WP_092001211.1">
    <property type="nucleotide sequence ID" value="NZ_FOUR01000003.1"/>
</dbReference>
<dbReference type="PANTHER" id="PTHR10545">
    <property type="entry name" value="DIAMINE N-ACETYLTRANSFERASE"/>
    <property type="match status" value="1"/>
</dbReference>
<evidence type="ECO:0000256" key="1">
    <source>
        <dbReference type="ARBA" id="ARBA00022679"/>
    </source>
</evidence>
<gene>
    <name evidence="4" type="ORF">SAMN04487961_1546</name>
</gene>
<evidence type="ECO:0000313" key="4">
    <source>
        <dbReference type="EMBL" id="SFM91902.1"/>
    </source>
</evidence>